<dbReference type="AlphaFoldDB" id="A0A6P4CSI8"/>
<evidence type="ECO:0000313" key="3">
    <source>
        <dbReference type="RefSeq" id="XP_015955629.1"/>
    </source>
</evidence>
<dbReference type="Proteomes" id="UP000515211">
    <property type="component" value="Chromosome 3"/>
</dbReference>
<keyword evidence="2" id="KW-1185">Reference proteome</keyword>
<sequence>MGFGIRWRTWVKECVTTASMSVLINGSPTKPFKMERGLKQGDPLSPFLFVLVDDVLHRMVGEAVRNSRISPLLVGRDNIELSHLQFADDTILFYPQETETLVNYKRLLRCFELMSGLSINFEKSSLISVNSEKEWVTSMCGLLGCGEAILPVSLPVYYLSLYKMPKGVAEKIIGLQRRFLWSKEDGNNGIPLVKWEVVQALKKLGVGPNFNVIKPTFAIKRGPWKDICQLNIKEQQARDMMIRGLSMEVGNGRNIRFWEDEWLQDGSLKECFPRLFSVSNQQGSVIGECGFWDGLEWVLQNETLPDDITSYNFTSSIWRGLVPPRVELFAWFVLVGRVWCAWLTFFDRAWAIPGTTKEFYESWIEAIGRKSEQRKWLIEFCAVIWNIWLEQNNRVFQQVETNVEGLKIMSFLSYKEWCGVDPFGC</sequence>
<accession>A0A6P4CSI8</accession>
<reference evidence="3" key="2">
    <citation type="submission" date="2025-08" db="UniProtKB">
        <authorList>
            <consortium name="RefSeq"/>
        </authorList>
    </citation>
    <scope>IDENTIFICATION</scope>
    <source>
        <tissue evidence="3">Whole plant</tissue>
    </source>
</reference>
<dbReference type="InterPro" id="IPR000477">
    <property type="entry name" value="RT_dom"/>
</dbReference>
<name>A0A6P4CSI8_ARADU</name>
<dbReference type="Pfam" id="PF00078">
    <property type="entry name" value="RVT_1"/>
    <property type="match status" value="1"/>
</dbReference>
<feature type="domain" description="Reverse transcriptase" evidence="1">
    <location>
        <begin position="1"/>
        <end position="140"/>
    </location>
</feature>
<dbReference type="SUPFAM" id="SSF56672">
    <property type="entry name" value="DNA/RNA polymerases"/>
    <property type="match status" value="1"/>
</dbReference>
<dbReference type="PANTHER" id="PTHR33116:SF78">
    <property type="entry name" value="OS12G0587133 PROTEIN"/>
    <property type="match status" value="1"/>
</dbReference>
<protein>
    <submittedName>
        <fullName evidence="3">Uncharacterized protein LOC107480021</fullName>
    </submittedName>
</protein>
<reference evidence="2" key="1">
    <citation type="journal article" date="2016" name="Nat. Genet.">
        <title>The genome sequences of Arachis duranensis and Arachis ipaensis, the diploid ancestors of cultivated peanut.</title>
        <authorList>
            <person name="Bertioli D.J."/>
            <person name="Cannon S.B."/>
            <person name="Froenicke L."/>
            <person name="Huang G."/>
            <person name="Farmer A.D."/>
            <person name="Cannon E.K."/>
            <person name="Liu X."/>
            <person name="Gao D."/>
            <person name="Clevenger J."/>
            <person name="Dash S."/>
            <person name="Ren L."/>
            <person name="Moretzsohn M.C."/>
            <person name="Shirasawa K."/>
            <person name="Huang W."/>
            <person name="Vidigal B."/>
            <person name="Abernathy B."/>
            <person name="Chu Y."/>
            <person name="Niederhuth C.E."/>
            <person name="Umale P."/>
            <person name="Araujo A.C."/>
            <person name="Kozik A."/>
            <person name="Kim K.D."/>
            <person name="Burow M.D."/>
            <person name="Varshney R.K."/>
            <person name="Wang X."/>
            <person name="Zhang X."/>
            <person name="Barkley N."/>
            <person name="Guimaraes P.M."/>
            <person name="Isobe S."/>
            <person name="Guo B."/>
            <person name="Liao B."/>
            <person name="Stalker H.T."/>
            <person name="Schmitz R.J."/>
            <person name="Scheffler B.E."/>
            <person name="Leal-Bertioli S.C."/>
            <person name="Xun X."/>
            <person name="Jackson S.A."/>
            <person name="Michelmore R."/>
            <person name="Ozias-Akins P."/>
        </authorList>
    </citation>
    <scope>NUCLEOTIDE SEQUENCE [LARGE SCALE GENOMIC DNA]</scope>
    <source>
        <strain evidence="2">cv. V14167</strain>
    </source>
</reference>
<dbReference type="GeneID" id="107480021"/>
<dbReference type="KEGG" id="adu:107480021"/>
<evidence type="ECO:0000259" key="1">
    <source>
        <dbReference type="PROSITE" id="PS50878"/>
    </source>
</evidence>
<dbReference type="PANTHER" id="PTHR33116">
    <property type="entry name" value="REVERSE TRANSCRIPTASE ZINC-BINDING DOMAIN-CONTAINING PROTEIN-RELATED-RELATED"/>
    <property type="match status" value="1"/>
</dbReference>
<proteinExistence type="predicted"/>
<gene>
    <name evidence="3" type="primary">LOC107480021</name>
</gene>
<evidence type="ECO:0000313" key="2">
    <source>
        <dbReference type="Proteomes" id="UP000515211"/>
    </source>
</evidence>
<dbReference type="RefSeq" id="XP_015955629.1">
    <property type="nucleotide sequence ID" value="XM_016100143.1"/>
</dbReference>
<dbReference type="PROSITE" id="PS50878">
    <property type="entry name" value="RT_POL"/>
    <property type="match status" value="1"/>
</dbReference>
<dbReference type="InterPro" id="IPR043502">
    <property type="entry name" value="DNA/RNA_pol_sf"/>
</dbReference>
<organism evidence="2 3">
    <name type="scientific">Arachis duranensis</name>
    <name type="common">Wild peanut</name>
    <dbReference type="NCBI Taxonomy" id="130453"/>
    <lineage>
        <taxon>Eukaryota</taxon>
        <taxon>Viridiplantae</taxon>
        <taxon>Streptophyta</taxon>
        <taxon>Embryophyta</taxon>
        <taxon>Tracheophyta</taxon>
        <taxon>Spermatophyta</taxon>
        <taxon>Magnoliopsida</taxon>
        <taxon>eudicotyledons</taxon>
        <taxon>Gunneridae</taxon>
        <taxon>Pentapetalae</taxon>
        <taxon>rosids</taxon>
        <taxon>fabids</taxon>
        <taxon>Fabales</taxon>
        <taxon>Fabaceae</taxon>
        <taxon>Papilionoideae</taxon>
        <taxon>50 kb inversion clade</taxon>
        <taxon>dalbergioids sensu lato</taxon>
        <taxon>Dalbergieae</taxon>
        <taxon>Pterocarpus clade</taxon>
        <taxon>Arachis</taxon>
    </lineage>
</organism>